<dbReference type="PANTHER" id="PTHR33653">
    <property type="entry name" value="RIBONUCLEASE VAPC2"/>
    <property type="match status" value="1"/>
</dbReference>
<reference evidence="10" key="1">
    <citation type="submission" date="2019-09" db="EMBL/GenBank/DDBJ databases">
        <title>Antimicrobial potential of Antarctic Bacteria.</title>
        <authorList>
            <person name="Benaud N."/>
            <person name="Edwards R.J."/>
            <person name="Ferrari B.C."/>
        </authorList>
    </citation>
    <scope>NUCLEOTIDE SEQUENCE [LARGE SCALE GENOMIC DNA]</scope>
    <source>
        <strain evidence="10">SPB151</strain>
    </source>
</reference>
<dbReference type="Gene3D" id="3.40.50.1010">
    <property type="entry name" value="5'-nuclease"/>
    <property type="match status" value="1"/>
</dbReference>
<keyword evidence="6" id="KW-0460">Magnesium</keyword>
<comment type="similarity">
    <text evidence="7">Belongs to the PINc/VapC protein family.</text>
</comment>
<evidence type="ECO:0000256" key="4">
    <source>
        <dbReference type="ARBA" id="ARBA00022723"/>
    </source>
</evidence>
<sequence length="146" mass="15734">MASERRLGLVDPVVTLIDSCALLDVLTGDPTWGDWSAGAIAKAETEGELVINPLIYAEVSAGYAQVEQVDAALPPAIFRREPLPYAAGFLAAKAFIAYRKRGGTKAAPLPDFYIGAHAAVAHYRVITRDASRFRTYFPGLELVTPN</sequence>
<gene>
    <name evidence="9" type="ORF">F1D05_23155</name>
</gene>
<dbReference type="EMBL" id="CP043661">
    <property type="protein sequence ID" value="QNE20281.1"/>
    <property type="molecule type" value="Genomic_DNA"/>
</dbReference>
<dbReference type="GO" id="GO:0004518">
    <property type="term" value="F:nuclease activity"/>
    <property type="evidence" value="ECO:0007669"/>
    <property type="project" value="UniProtKB-KW"/>
</dbReference>
<keyword evidence="4" id="KW-0479">Metal-binding</keyword>
<evidence type="ECO:0000256" key="7">
    <source>
        <dbReference type="ARBA" id="ARBA00038093"/>
    </source>
</evidence>
<evidence type="ECO:0000256" key="3">
    <source>
        <dbReference type="ARBA" id="ARBA00022722"/>
    </source>
</evidence>
<dbReference type="InterPro" id="IPR002716">
    <property type="entry name" value="PIN_dom"/>
</dbReference>
<keyword evidence="2" id="KW-1277">Toxin-antitoxin system</keyword>
<dbReference type="AlphaFoldDB" id="A0A7G6X216"/>
<keyword evidence="5" id="KW-0378">Hydrolase</keyword>
<evidence type="ECO:0000256" key="5">
    <source>
        <dbReference type="ARBA" id="ARBA00022801"/>
    </source>
</evidence>
<protein>
    <submittedName>
        <fullName evidence="9">Type II toxin-antitoxin system VapC family toxin</fullName>
    </submittedName>
</protein>
<evidence type="ECO:0000259" key="8">
    <source>
        <dbReference type="Pfam" id="PF01850"/>
    </source>
</evidence>
<keyword evidence="3" id="KW-0540">Nuclease</keyword>
<keyword evidence="10" id="KW-1185">Reference proteome</keyword>
<dbReference type="RefSeq" id="WP_185442394.1">
    <property type="nucleotide sequence ID" value="NZ_CP043661.1"/>
</dbReference>
<evidence type="ECO:0000313" key="10">
    <source>
        <dbReference type="Proteomes" id="UP000515563"/>
    </source>
</evidence>
<proteinExistence type="inferred from homology"/>
<feature type="domain" description="PIN" evidence="8">
    <location>
        <begin position="16"/>
        <end position="131"/>
    </location>
</feature>
<evidence type="ECO:0000256" key="1">
    <source>
        <dbReference type="ARBA" id="ARBA00001946"/>
    </source>
</evidence>
<evidence type="ECO:0000313" key="9">
    <source>
        <dbReference type="EMBL" id="QNE20281.1"/>
    </source>
</evidence>
<dbReference type="Pfam" id="PF01850">
    <property type="entry name" value="PIN"/>
    <property type="match status" value="1"/>
</dbReference>
<dbReference type="Proteomes" id="UP000515563">
    <property type="component" value="Chromosome"/>
</dbReference>
<organism evidence="9 10">
    <name type="scientific">Kribbella qitaiheensis</name>
    <dbReference type="NCBI Taxonomy" id="1544730"/>
    <lineage>
        <taxon>Bacteria</taxon>
        <taxon>Bacillati</taxon>
        <taxon>Actinomycetota</taxon>
        <taxon>Actinomycetes</taxon>
        <taxon>Propionibacteriales</taxon>
        <taxon>Kribbellaceae</taxon>
        <taxon>Kribbella</taxon>
    </lineage>
</organism>
<reference evidence="9 10" key="2">
    <citation type="journal article" date="2020" name="Microbiol. Resour. Announc.">
        <title>Antarctic desert soil bacteria exhibit high novel natural product potential, evaluated through long-read genome sequencing and comparative genomics.</title>
        <authorList>
            <person name="Benaud N."/>
            <person name="Edwards R.J."/>
            <person name="Amos T.G."/>
            <person name="D'Agostino P.M."/>
            <person name="Gutierrez-Chavez C."/>
            <person name="Montgomery K."/>
            <person name="Nicetic I."/>
            <person name="Ferrari B.C."/>
        </authorList>
    </citation>
    <scope>NUCLEOTIDE SEQUENCE [LARGE SCALE GENOMIC DNA]</scope>
    <source>
        <strain evidence="9 10">SPB151</strain>
    </source>
</reference>
<dbReference type="InterPro" id="IPR029060">
    <property type="entry name" value="PIN-like_dom_sf"/>
</dbReference>
<dbReference type="PANTHER" id="PTHR33653:SF1">
    <property type="entry name" value="RIBONUCLEASE VAPC2"/>
    <property type="match status" value="1"/>
</dbReference>
<dbReference type="CDD" id="cd09854">
    <property type="entry name" value="PIN_VapC-like"/>
    <property type="match status" value="1"/>
</dbReference>
<accession>A0A7G6X216</accession>
<evidence type="ECO:0000256" key="2">
    <source>
        <dbReference type="ARBA" id="ARBA00022649"/>
    </source>
</evidence>
<dbReference type="GO" id="GO:0016787">
    <property type="term" value="F:hydrolase activity"/>
    <property type="evidence" value="ECO:0007669"/>
    <property type="project" value="UniProtKB-KW"/>
</dbReference>
<dbReference type="GO" id="GO:0046872">
    <property type="term" value="F:metal ion binding"/>
    <property type="evidence" value="ECO:0007669"/>
    <property type="project" value="UniProtKB-KW"/>
</dbReference>
<evidence type="ECO:0000256" key="6">
    <source>
        <dbReference type="ARBA" id="ARBA00022842"/>
    </source>
</evidence>
<name>A0A7G6X216_9ACTN</name>
<comment type="cofactor">
    <cofactor evidence="1">
        <name>Mg(2+)</name>
        <dbReference type="ChEBI" id="CHEBI:18420"/>
    </cofactor>
</comment>
<dbReference type="SUPFAM" id="SSF88723">
    <property type="entry name" value="PIN domain-like"/>
    <property type="match status" value="1"/>
</dbReference>
<dbReference type="InterPro" id="IPR050556">
    <property type="entry name" value="Type_II_TA_system_RNase"/>
</dbReference>
<dbReference type="KEGG" id="kqi:F1D05_23155"/>